<evidence type="ECO:0000313" key="3">
    <source>
        <dbReference type="EMBL" id="RLV55019.1"/>
    </source>
</evidence>
<dbReference type="Pfam" id="PF11887">
    <property type="entry name" value="Mce4_CUP1"/>
    <property type="match status" value="1"/>
</dbReference>
<dbReference type="GO" id="GO:0005576">
    <property type="term" value="C:extracellular region"/>
    <property type="evidence" value="ECO:0007669"/>
    <property type="project" value="TreeGrafter"/>
</dbReference>
<sequence>MTKILIKSIVFTLVTVLATIALAGTIRNSVGGTAKEYTAMFTDATSLNKGDDVRMAGVKVGTVEHIRVAENRLAEVRFTVSNQVRVRGGTTAELRFRNLVGQRYIALEPPEDPGPTLQAGYTFGTSATRPALDLTMLFNGFQPLMKFLSPEDVNKLSEQIIAVFQGEGATVEGLLSSTASLTQTIAEKDEVIGQLIDSLSAVLTTINSRSDQLDTTIITLQQLVSGLAEDREVIGSTLDGLGNLTVSVSELLEEGRAPLKGSIAALDRLSGNLSNAEAVLNSFFEVLPTKLDRIGRLGSYGSWLNFYVCSIEGKIPMPEGYMGDLGVTPAPGVTRCAA</sequence>
<gene>
    <name evidence="3" type="ORF">D9V41_13050</name>
</gene>
<evidence type="ECO:0000259" key="2">
    <source>
        <dbReference type="Pfam" id="PF11887"/>
    </source>
</evidence>
<dbReference type="PANTHER" id="PTHR33371:SF17">
    <property type="entry name" value="MCE-FAMILY PROTEIN MCE1B"/>
    <property type="match status" value="1"/>
</dbReference>
<dbReference type="InterPro" id="IPR005693">
    <property type="entry name" value="Mce"/>
</dbReference>
<comment type="caution">
    <text evidence="3">The sequence shown here is derived from an EMBL/GenBank/DDBJ whole genome shotgun (WGS) entry which is preliminary data.</text>
</comment>
<feature type="domain" description="Mammalian cell entry C-terminal" evidence="2">
    <location>
        <begin position="116"/>
        <end position="319"/>
    </location>
</feature>
<dbReference type="RefSeq" id="WP_121795021.1">
    <property type="nucleotide sequence ID" value="NZ_RDBF01000011.1"/>
</dbReference>
<dbReference type="GO" id="GO:0051701">
    <property type="term" value="P:biological process involved in interaction with host"/>
    <property type="evidence" value="ECO:0007669"/>
    <property type="project" value="TreeGrafter"/>
</dbReference>
<dbReference type="InterPro" id="IPR024516">
    <property type="entry name" value="Mce_C"/>
</dbReference>
<dbReference type="Pfam" id="PF02470">
    <property type="entry name" value="MlaD"/>
    <property type="match status" value="1"/>
</dbReference>
<keyword evidence="4" id="KW-1185">Reference proteome</keyword>
<dbReference type="InterPro" id="IPR003399">
    <property type="entry name" value="Mce/MlaD"/>
</dbReference>
<dbReference type="InterPro" id="IPR052336">
    <property type="entry name" value="MlaD_Phospholipid_Transporter"/>
</dbReference>
<name>A0A3L8PJR8_9ACTN</name>
<evidence type="ECO:0000259" key="1">
    <source>
        <dbReference type="Pfam" id="PF02470"/>
    </source>
</evidence>
<proteinExistence type="predicted"/>
<dbReference type="AlphaFoldDB" id="A0A3L8PJR8"/>
<protein>
    <submittedName>
        <fullName evidence="3">MCE family protein</fullName>
    </submittedName>
</protein>
<dbReference type="PANTHER" id="PTHR33371">
    <property type="entry name" value="INTERMEMBRANE PHOSPHOLIPID TRANSPORT SYSTEM BINDING PROTEIN MLAD-RELATED"/>
    <property type="match status" value="1"/>
</dbReference>
<organism evidence="3 4">
    <name type="scientific">Aeromicrobium phragmitis</name>
    <dbReference type="NCBI Taxonomy" id="2478914"/>
    <lineage>
        <taxon>Bacteria</taxon>
        <taxon>Bacillati</taxon>
        <taxon>Actinomycetota</taxon>
        <taxon>Actinomycetes</taxon>
        <taxon>Propionibacteriales</taxon>
        <taxon>Nocardioidaceae</taxon>
        <taxon>Aeromicrobium</taxon>
    </lineage>
</organism>
<evidence type="ECO:0000313" key="4">
    <source>
        <dbReference type="Proteomes" id="UP000282515"/>
    </source>
</evidence>
<dbReference type="EMBL" id="RDBF01000011">
    <property type="protein sequence ID" value="RLV55019.1"/>
    <property type="molecule type" value="Genomic_DNA"/>
</dbReference>
<reference evidence="3 4" key="1">
    <citation type="submission" date="2018-10" db="EMBL/GenBank/DDBJ databases">
        <title>Aeromicrobium sp. 9W16Y-2 whole genome shotgun sequence.</title>
        <authorList>
            <person name="Li F."/>
        </authorList>
    </citation>
    <scope>NUCLEOTIDE SEQUENCE [LARGE SCALE GENOMIC DNA]</scope>
    <source>
        <strain evidence="3 4">9W16Y-2</strain>
    </source>
</reference>
<dbReference type="Proteomes" id="UP000282515">
    <property type="component" value="Unassembled WGS sequence"/>
</dbReference>
<dbReference type="NCBIfam" id="TIGR00996">
    <property type="entry name" value="Mtu_fam_mce"/>
    <property type="match status" value="1"/>
</dbReference>
<dbReference type="OrthoDB" id="338143at2"/>
<accession>A0A3L8PJR8</accession>
<feature type="domain" description="Mce/MlaD" evidence="1">
    <location>
        <begin position="35"/>
        <end position="110"/>
    </location>
</feature>